<feature type="transmembrane region" description="Helical" evidence="9">
    <location>
        <begin position="222"/>
        <end position="244"/>
    </location>
</feature>
<evidence type="ECO:0000256" key="9">
    <source>
        <dbReference type="SAM" id="Phobius"/>
    </source>
</evidence>
<comment type="caution">
    <text evidence="10">The sequence shown here is derived from an EMBL/GenBank/DDBJ whole genome shotgun (WGS) entry which is preliminary data.</text>
</comment>
<sequence length="246" mass="26991">YLESLNFVVYVIVGAVLLKCTFSLRELRQAALRVKRLLLKEKLDEARFELRSLVSRDTQDLPKPLLVSATVESVAESTCDSFVAPLFYFLLPLLFGVPGLFGVLGAVAYRVVNTLDAMVGYHRKYEYLGKFASRLDDVLNFIPARLTALLLALATFLSRRGAQASWQAALGEHSKTESPNAGWPIAAMAGGLSVQLEKVGHYRVGKANARLVPETIDAALKLMLIAVLFWVIICFIVGGIGFVLTS</sequence>
<dbReference type="AlphaFoldDB" id="X0VGZ7"/>
<evidence type="ECO:0000256" key="2">
    <source>
        <dbReference type="ARBA" id="ARBA00004953"/>
    </source>
</evidence>
<evidence type="ECO:0000313" key="10">
    <source>
        <dbReference type="EMBL" id="GAF99825.1"/>
    </source>
</evidence>
<feature type="transmembrane region" description="Helical" evidence="9">
    <location>
        <begin position="86"/>
        <end position="109"/>
    </location>
</feature>
<keyword evidence="7 9" id="KW-1133">Transmembrane helix</keyword>
<proteinExistence type="inferred from homology"/>
<protein>
    <recommendedName>
        <fullName evidence="11">Cobalamin biosynthesis protein CobD</fullName>
    </recommendedName>
</protein>
<keyword evidence="5" id="KW-0169">Cobalamin biosynthesis</keyword>
<feature type="transmembrane region" description="Helical" evidence="9">
    <location>
        <begin position="138"/>
        <end position="157"/>
    </location>
</feature>
<dbReference type="UniPathway" id="UPA00148"/>
<dbReference type="EMBL" id="BARS01028900">
    <property type="protein sequence ID" value="GAF99825.1"/>
    <property type="molecule type" value="Genomic_DNA"/>
</dbReference>
<keyword evidence="6 9" id="KW-0812">Transmembrane</keyword>
<accession>X0VGZ7</accession>
<comment type="similarity">
    <text evidence="3">Belongs to the CobD/CbiB family.</text>
</comment>
<gene>
    <name evidence="10" type="ORF">S01H1_45252</name>
</gene>
<comment type="subcellular location">
    <subcellularLocation>
        <location evidence="1">Cell membrane</location>
        <topology evidence="1">Multi-pass membrane protein</topology>
    </subcellularLocation>
</comment>
<name>X0VGZ7_9ZZZZ</name>
<evidence type="ECO:0000256" key="4">
    <source>
        <dbReference type="ARBA" id="ARBA00022475"/>
    </source>
</evidence>
<keyword evidence="8 9" id="KW-0472">Membrane</keyword>
<comment type="pathway">
    <text evidence="2">Cofactor biosynthesis; adenosylcobalamin biosynthesis.</text>
</comment>
<evidence type="ECO:0000256" key="5">
    <source>
        <dbReference type="ARBA" id="ARBA00022573"/>
    </source>
</evidence>
<dbReference type="HAMAP" id="MF_00024">
    <property type="entry name" value="CobD_CbiB"/>
    <property type="match status" value="1"/>
</dbReference>
<dbReference type="GO" id="GO:0048472">
    <property type="term" value="F:threonine-phosphate decarboxylase activity"/>
    <property type="evidence" value="ECO:0007669"/>
    <property type="project" value="InterPro"/>
</dbReference>
<feature type="transmembrane region" description="Helical" evidence="9">
    <location>
        <begin position="6"/>
        <end position="27"/>
    </location>
</feature>
<evidence type="ECO:0000256" key="7">
    <source>
        <dbReference type="ARBA" id="ARBA00022989"/>
    </source>
</evidence>
<keyword evidence="4" id="KW-1003">Cell membrane</keyword>
<reference evidence="10" key="1">
    <citation type="journal article" date="2014" name="Front. Microbiol.">
        <title>High frequency of phylogenetically diverse reductive dehalogenase-homologous genes in deep subseafloor sedimentary metagenomes.</title>
        <authorList>
            <person name="Kawai M."/>
            <person name="Futagami T."/>
            <person name="Toyoda A."/>
            <person name="Takaki Y."/>
            <person name="Nishi S."/>
            <person name="Hori S."/>
            <person name="Arai W."/>
            <person name="Tsubouchi T."/>
            <person name="Morono Y."/>
            <person name="Uchiyama I."/>
            <person name="Ito T."/>
            <person name="Fujiyama A."/>
            <person name="Inagaki F."/>
            <person name="Takami H."/>
        </authorList>
    </citation>
    <scope>NUCLEOTIDE SEQUENCE</scope>
    <source>
        <strain evidence="10">Expedition CK06-06</strain>
    </source>
</reference>
<dbReference type="NCBIfam" id="TIGR00380">
    <property type="entry name" value="cobal_cbiB"/>
    <property type="match status" value="1"/>
</dbReference>
<evidence type="ECO:0000256" key="8">
    <source>
        <dbReference type="ARBA" id="ARBA00023136"/>
    </source>
</evidence>
<dbReference type="GO" id="GO:0009236">
    <property type="term" value="P:cobalamin biosynthetic process"/>
    <property type="evidence" value="ECO:0007669"/>
    <property type="project" value="UniProtKB-UniPathway"/>
</dbReference>
<evidence type="ECO:0008006" key="11">
    <source>
        <dbReference type="Google" id="ProtNLM"/>
    </source>
</evidence>
<dbReference type="Pfam" id="PF03186">
    <property type="entry name" value="CobD_Cbib"/>
    <property type="match status" value="1"/>
</dbReference>
<feature type="non-terminal residue" evidence="10">
    <location>
        <position position="1"/>
    </location>
</feature>
<dbReference type="PANTHER" id="PTHR34308:SF1">
    <property type="entry name" value="COBALAMIN BIOSYNTHESIS PROTEIN CBIB"/>
    <property type="match status" value="1"/>
</dbReference>
<dbReference type="PANTHER" id="PTHR34308">
    <property type="entry name" value="COBALAMIN BIOSYNTHESIS PROTEIN CBIB"/>
    <property type="match status" value="1"/>
</dbReference>
<evidence type="ECO:0000256" key="1">
    <source>
        <dbReference type="ARBA" id="ARBA00004651"/>
    </source>
</evidence>
<organism evidence="10">
    <name type="scientific">marine sediment metagenome</name>
    <dbReference type="NCBI Taxonomy" id="412755"/>
    <lineage>
        <taxon>unclassified sequences</taxon>
        <taxon>metagenomes</taxon>
        <taxon>ecological metagenomes</taxon>
    </lineage>
</organism>
<dbReference type="GO" id="GO:0005886">
    <property type="term" value="C:plasma membrane"/>
    <property type="evidence" value="ECO:0007669"/>
    <property type="project" value="UniProtKB-SubCell"/>
</dbReference>
<dbReference type="InterPro" id="IPR004485">
    <property type="entry name" value="Cobalamin_biosynth_CobD/CbiB"/>
</dbReference>
<evidence type="ECO:0000256" key="3">
    <source>
        <dbReference type="ARBA" id="ARBA00006263"/>
    </source>
</evidence>
<evidence type="ECO:0000256" key="6">
    <source>
        <dbReference type="ARBA" id="ARBA00022692"/>
    </source>
</evidence>